<dbReference type="SUPFAM" id="SSF52047">
    <property type="entry name" value="RNI-like"/>
    <property type="match status" value="2"/>
</dbReference>
<evidence type="ECO:0000256" key="2">
    <source>
        <dbReference type="ARBA" id="ARBA00022614"/>
    </source>
</evidence>
<dbReference type="InterPro" id="IPR056789">
    <property type="entry name" value="LRR_R13L1-DRL21"/>
</dbReference>
<feature type="domain" description="Disease resistance N-terminal" evidence="8">
    <location>
        <begin position="1055"/>
        <end position="1122"/>
    </location>
</feature>
<dbReference type="InterPro" id="IPR027417">
    <property type="entry name" value="P-loop_NTPase"/>
</dbReference>
<dbReference type="eggNOG" id="KOG4658">
    <property type="taxonomic scope" value="Eukaryota"/>
</dbReference>
<accession>A0A0D9YLE1</accession>
<comment type="similarity">
    <text evidence="1">Belongs to the disease resistance NB-LRR family.</text>
</comment>
<dbReference type="Gene3D" id="1.10.8.430">
    <property type="entry name" value="Helical domain of apoptotic protease-activating factors"/>
    <property type="match status" value="1"/>
</dbReference>
<protein>
    <recommendedName>
        <fullName evidence="13">NB-ARC domain-containing protein</fullName>
    </recommendedName>
</protein>
<dbReference type="Gene3D" id="3.80.10.10">
    <property type="entry name" value="Ribonuclease Inhibitor"/>
    <property type="match status" value="7"/>
</dbReference>
<dbReference type="Proteomes" id="UP000026961">
    <property type="component" value="Chromosome 2"/>
</dbReference>
<proteinExistence type="inferred from homology"/>
<feature type="domain" description="R13L1/DRL21-like LRR repeat region" evidence="10">
    <location>
        <begin position="1727"/>
        <end position="1854"/>
    </location>
</feature>
<sequence>MFFGQKSILLLRSLHTLCKDSKSLRLLRIYVTAADISSTHNLLKPYHLRYLEFIVAPTRNLSVYVEAVDTSIPQALTQFYHLQVLNGSSTGNLAVPSGMNNLVNLRHLIAHEKVHSSIASVGNLTSLQELKFKVQDGVKFNIGQLQSMNELVTLRISQLENVKTHEEARSARLMDKEHLEELSLSWGDYSMSPEPTAEKTRDGVLEGLEPHQNLKHLQLIRYSGATSPTWLASNVNSLQILHLENCRGWRIVHSLEMLPLLRNLKLIRMWNLKEVSIPSYLEELVLVNMPKLEKCVGIYGVDLTSGLRVLMVKDCPNLKEFTLFHSDHFHAVQKSWFPSLSKLTIGHCHRIIPWKILPLEEMRALKELKLMDMPVVEELSVPSLEKLVLIQMLGLQSCSGITASPPLQFLASNVNQKEWVSSLRKLTIIDCPSLIVSVPIPPSPLISYLYIKGLPAFPTMKIDRGSLTIASNELRELDGRTLPFHNLKGIRQLYLQNCPNLIYMWNEGFNQLSILERLFISDCPNLFQPHIMSEHAHENSTSNTAHLILPSLKYLRISSCGIAETEATSSSASTQTTSAREDEHLLQIPFDLCWSLKKLSTWSFLEYRGFGGCTSFVKLDIYNCPKLASSLTNEKSNSGLLPTSLEDLRICYLPANLQSFSSEGMPHLKRLSLCCSQDLKSIQLHSCTALVHLQIRECPHLVVLEGLQQLSSLRRLDIELNPELSSAWDLKLPEQEQGGNQARLFPLSLVEFCISNLESSIHSRFFCLPSITKLELWDSPALTSVQLGHCTALENLKIYKCKSLASIEGFQSIRNLRSLEVLDSSSLLPYLQQEASAFWSRLETLKITDATMLSTNLCKQLTSVRRLIFWFPDGNSDEPMVSLTEEQERALQLLTSLRQLCFEYCKNLESLPANLRSLDSLEDLRITGSQRIKRLPEMGLPPSLNYLHLFRCSEELCMQCRMVETEKLMLQSVVGSWIGISESVVYCTHSLCVGGSCSLHLRSLVYTVLVLVAAAASLVHWGTMGLVGAVVDAAIGWMVQGILGSFFTGAMQVWTHEVGLAKDVEMLESEMKHMHGVLAAAEGRKIDNKPLSDSLDELKVLLCDAEDVMDELDYYRLQQQIEGKACNAAACINPEGSCTEVVSSSMGQIISWAMHDRKRKREEGPTHNIKLPIEIKCDISERINGVVDRLRLRAKSVQEVLKLDISGHNTASKQTQGLVRNRRLTTSIQVERKVHGRDAEKDSIIELLTKGKSSDLGVLPLVGVGGVGKTTLARYVYHDQRIQDHFDLLMWVCVSDNFNEQRLTCEMLEHVCSDRHGYGNIISFDVLQKTLQEKIRHKRFLLVLDDMWEDGDRSGWEKLLAPLKCNEANGCMILATTRKTSVARMIGTMSKVEVNGLGEREFWLLFKACAFYGNVNQESDPVLQSIGKHIAKELKGNPLAARSVGALLNRSVSFEHWRKVQYKWKFLLEHDDHNILSILKFSYEFLPVHLQRCFSYCSLFPKDHQFTWGKLVSAWISQNFVRCEHHTERLDETGKQYLDDLVDCGFFEEVESHYVMHDLMHDLAQKVSQNECATVDGLEYKKNSPGVQHLSITTTAYDKEEHCKFPSEKFENILQNIVCLQKLRTLMFFGRKSILLLRVEPTVNIFGYLDIVNACIPQALTKFYHLQVLDASSLANIIVPSGMNNLVNLRHIIAHEKVHSEISGVGNLTSLQELTFKVQDASNNFNIGQLRSMNELVILRISQLENVKTKEEAKSARLIDKEHLQQLSLSWDDYSMSSEPTAEKTRDDVLEGLEPHQNLKDLQLTRYSGATSPTWLANNVTSLQTLHLENCRGWRIVKSLEMLPVPRKLKLIRMWNLISVSIPSYLEELVLVNTPKLEKCIGTYGPDLTSGLRVLMVKDCPRLNKFTLFHSDYFHTKQKSWFPSLKKLTIGRCHCIIEWKILPLEEMGVLKELELMDVPFVEELSVPSLEKLVLIQMPSLQRCSGITASPPLPVSTSQVHQKELVSSLRKLTINDCRSLTVSIPIPPSPQISDLSIMGLSAFPTVEICQRTFSIQSNKLTGLDGRILPFHNLKGIRSMHLENCPNLICMSSEGFNQLLSLETLFIYNCPNLLPPHIVSEHAHENSTSNTKDPILPSLKYLRISSCGTAGRWLTPMLPHLQSLEDLDLWECPQIKHLLMIQPTETDATSSLASAEATTARDEQTLQIPCNILRSLKMLRIWSCPDLEFSGVNGGFGGCTSLVHLEVKGCPKLVSSLMNETNNNGLLPMSLQDLNLSPLLQSFSPEGLPHLKKLSLDSQYLESLQLNSCMALEYLQILGCQQLGVLEGLQHLSSLRRLDIHMNPELSAAWDRKLQEQGQGGSQGGLFPLSLAELVVRNFEGSIHPRFLSCLPSLTKLELQYCPHLTSLQLGYCTALEELKITFCEELASIEGFQSIRNLRV</sequence>
<dbReference type="Pfam" id="PF25019">
    <property type="entry name" value="LRR_R13L1-DRL21"/>
    <property type="match status" value="2"/>
</dbReference>
<evidence type="ECO:0000259" key="7">
    <source>
        <dbReference type="Pfam" id="PF00931"/>
    </source>
</evidence>
<keyword evidence="6" id="KW-0067">ATP-binding</keyword>
<keyword evidence="4" id="KW-0547">Nucleotide-binding</keyword>
<evidence type="ECO:0000256" key="4">
    <source>
        <dbReference type="ARBA" id="ARBA00022741"/>
    </source>
</evidence>
<evidence type="ECO:0000313" key="11">
    <source>
        <dbReference type="EnsemblPlants" id="OGLUM02G01250.1"/>
    </source>
</evidence>
<keyword evidence="5" id="KW-0611">Plant defense</keyword>
<dbReference type="InterPro" id="IPR006553">
    <property type="entry name" value="Leu-rich_rpt_Cys-con_subtyp"/>
</dbReference>
<dbReference type="SUPFAM" id="SSF52540">
    <property type="entry name" value="P-loop containing nucleoside triphosphate hydrolases"/>
    <property type="match status" value="1"/>
</dbReference>
<evidence type="ECO:0000313" key="12">
    <source>
        <dbReference type="Proteomes" id="UP000026961"/>
    </source>
</evidence>
<dbReference type="GO" id="GO:0005524">
    <property type="term" value="F:ATP binding"/>
    <property type="evidence" value="ECO:0007669"/>
    <property type="project" value="UniProtKB-KW"/>
</dbReference>
<dbReference type="EnsemblPlants" id="OGLUM02G01250.1">
    <property type="protein sequence ID" value="OGLUM02G01250.1"/>
    <property type="gene ID" value="OGLUM02G01250"/>
</dbReference>
<dbReference type="InterPro" id="IPR058922">
    <property type="entry name" value="WHD_DRP"/>
</dbReference>
<dbReference type="PANTHER" id="PTHR36766">
    <property type="entry name" value="PLANT BROAD-SPECTRUM MILDEW RESISTANCE PROTEIN RPW8"/>
    <property type="match status" value="1"/>
</dbReference>
<dbReference type="InterPro" id="IPR032675">
    <property type="entry name" value="LRR_dom_sf"/>
</dbReference>
<evidence type="ECO:0000259" key="10">
    <source>
        <dbReference type="Pfam" id="PF25019"/>
    </source>
</evidence>
<feature type="domain" description="Disease resistance protein winged helix" evidence="9">
    <location>
        <begin position="1499"/>
        <end position="1564"/>
    </location>
</feature>
<name>A0A0D9YLE1_9ORYZ</name>
<evidence type="ECO:0008006" key="13">
    <source>
        <dbReference type="Google" id="ProtNLM"/>
    </source>
</evidence>
<evidence type="ECO:0000259" key="9">
    <source>
        <dbReference type="Pfam" id="PF23559"/>
    </source>
</evidence>
<dbReference type="GO" id="GO:0043531">
    <property type="term" value="F:ADP binding"/>
    <property type="evidence" value="ECO:0007669"/>
    <property type="project" value="InterPro"/>
</dbReference>
<feature type="domain" description="R13L1/DRL21-like LRR repeat region" evidence="10">
    <location>
        <begin position="142"/>
        <end position="269"/>
    </location>
</feature>
<dbReference type="Gramene" id="OGLUM02G01250.1">
    <property type="protein sequence ID" value="OGLUM02G01250.1"/>
    <property type="gene ID" value="OGLUM02G01250"/>
</dbReference>
<dbReference type="Gene3D" id="1.10.10.10">
    <property type="entry name" value="Winged helix-like DNA-binding domain superfamily/Winged helix DNA-binding domain"/>
    <property type="match status" value="1"/>
</dbReference>
<dbReference type="InterPro" id="IPR041118">
    <property type="entry name" value="Rx_N"/>
</dbReference>
<evidence type="ECO:0000256" key="5">
    <source>
        <dbReference type="ARBA" id="ARBA00022821"/>
    </source>
</evidence>
<dbReference type="InterPro" id="IPR036388">
    <property type="entry name" value="WH-like_DNA-bd_sf"/>
</dbReference>
<dbReference type="GO" id="GO:0051707">
    <property type="term" value="P:response to other organism"/>
    <property type="evidence" value="ECO:0007669"/>
    <property type="project" value="UniProtKB-ARBA"/>
</dbReference>
<dbReference type="Pfam" id="PF18052">
    <property type="entry name" value="Rx_N"/>
    <property type="match status" value="1"/>
</dbReference>
<dbReference type="GO" id="GO:0006952">
    <property type="term" value="P:defense response"/>
    <property type="evidence" value="ECO:0007669"/>
    <property type="project" value="UniProtKB-KW"/>
</dbReference>
<dbReference type="PRINTS" id="PR00364">
    <property type="entry name" value="DISEASERSIST"/>
</dbReference>
<keyword evidence="3" id="KW-0677">Repeat</keyword>
<dbReference type="InterPro" id="IPR002182">
    <property type="entry name" value="NB-ARC"/>
</dbReference>
<keyword evidence="12" id="KW-1185">Reference proteome</keyword>
<dbReference type="SMART" id="SM00367">
    <property type="entry name" value="LRR_CC"/>
    <property type="match status" value="5"/>
</dbReference>
<dbReference type="Gene3D" id="1.20.5.4130">
    <property type="match status" value="1"/>
</dbReference>
<evidence type="ECO:0000259" key="8">
    <source>
        <dbReference type="Pfam" id="PF18052"/>
    </source>
</evidence>
<organism evidence="11">
    <name type="scientific">Oryza glumipatula</name>
    <dbReference type="NCBI Taxonomy" id="40148"/>
    <lineage>
        <taxon>Eukaryota</taxon>
        <taxon>Viridiplantae</taxon>
        <taxon>Streptophyta</taxon>
        <taxon>Embryophyta</taxon>
        <taxon>Tracheophyta</taxon>
        <taxon>Spermatophyta</taxon>
        <taxon>Magnoliopsida</taxon>
        <taxon>Liliopsida</taxon>
        <taxon>Poales</taxon>
        <taxon>Poaceae</taxon>
        <taxon>BOP clade</taxon>
        <taxon>Oryzoideae</taxon>
        <taxon>Oryzeae</taxon>
        <taxon>Oryzinae</taxon>
        <taxon>Oryza</taxon>
    </lineage>
</organism>
<keyword evidence="2" id="KW-0433">Leucine-rich repeat</keyword>
<evidence type="ECO:0000256" key="3">
    <source>
        <dbReference type="ARBA" id="ARBA00022737"/>
    </source>
</evidence>
<dbReference type="SUPFAM" id="SSF52058">
    <property type="entry name" value="L domain-like"/>
    <property type="match status" value="4"/>
</dbReference>
<reference evidence="11" key="1">
    <citation type="submission" date="2015-04" db="UniProtKB">
        <authorList>
            <consortium name="EnsemblPlants"/>
        </authorList>
    </citation>
    <scope>IDENTIFICATION</scope>
</reference>
<reference evidence="11" key="2">
    <citation type="submission" date="2018-05" db="EMBL/GenBank/DDBJ databases">
        <title>OgluRS3 (Oryza glumaepatula Reference Sequence Version 3).</title>
        <authorList>
            <person name="Zhang J."/>
            <person name="Kudrna D."/>
            <person name="Lee S."/>
            <person name="Talag J."/>
            <person name="Welchert J."/>
            <person name="Wing R.A."/>
        </authorList>
    </citation>
    <scope>NUCLEOTIDE SEQUENCE [LARGE SCALE GENOMIC DNA]</scope>
</reference>
<dbReference type="Gene3D" id="3.40.50.300">
    <property type="entry name" value="P-loop containing nucleotide triphosphate hydrolases"/>
    <property type="match status" value="1"/>
</dbReference>
<evidence type="ECO:0000256" key="6">
    <source>
        <dbReference type="ARBA" id="ARBA00022840"/>
    </source>
</evidence>
<dbReference type="Pfam" id="PF00931">
    <property type="entry name" value="NB-ARC"/>
    <property type="match status" value="1"/>
</dbReference>
<dbReference type="Pfam" id="PF23559">
    <property type="entry name" value="WHD_DRP"/>
    <property type="match status" value="1"/>
</dbReference>
<dbReference type="PANTHER" id="PTHR36766:SF55">
    <property type="entry name" value="OS11G0492900 PROTEIN"/>
    <property type="match status" value="1"/>
</dbReference>
<evidence type="ECO:0000256" key="1">
    <source>
        <dbReference type="ARBA" id="ARBA00008894"/>
    </source>
</evidence>
<feature type="domain" description="NB-ARC" evidence="7">
    <location>
        <begin position="1238"/>
        <end position="1413"/>
    </location>
</feature>
<dbReference type="InterPro" id="IPR042197">
    <property type="entry name" value="Apaf_helical"/>
</dbReference>